<evidence type="ECO:0000313" key="2">
    <source>
        <dbReference type="Proteomes" id="UP000093451"/>
    </source>
</evidence>
<reference evidence="1 2" key="1">
    <citation type="journal article" date="2016" name="PeerJ">
        <title>Gall-ID: tools for genotyping gall-causing phytopathogenic bacteria.</title>
        <authorList>
            <person name="Davis E.W.II."/>
            <person name="Weisberg A.J."/>
            <person name="Tabima J.F."/>
            <person name="Grunwald N.J."/>
            <person name="Chang J.H."/>
        </authorList>
    </citation>
    <scope>NUCLEOTIDE SEQUENCE [LARGE SCALE GENOMIC DNA]</scope>
    <source>
        <strain evidence="1 2">N2/73</strain>
    </source>
</reference>
<dbReference type="Proteomes" id="UP000093451">
    <property type="component" value="Unassembled WGS sequence"/>
</dbReference>
<dbReference type="EMBL" id="LXKT01000007">
    <property type="protein sequence ID" value="OCJ39072.1"/>
    <property type="molecule type" value="Genomic_DNA"/>
</dbReference>
<organism evidence="1 2">
    <name type="scientific">Agrobacterium tumefaciens</name>
    <dbReference type="NCBI Taxonomy" id="358"/>
    <lineage>
        <taxon>Bacteria</taxon>
        <taxon>Pseudomonadati</taxon>
        <taxon>Pseudomonadota</taxon>
        <taxon>Alphaproteobacteria</taxon>
        <taxon>Hyphomicrobiales</taxon>
        <taxon>Rhizobiaceae</taxon>
        <taxon>Rhizobium/Agrobacterium group</taxon>
        <taxon>Agrobacterium</taxon>
        <taxon>Agrobacterium tumefaciens complex</taxon>
    </lineage>
</organism>
<gene>
    <name evidence="1" type="ORF">A6U91_26575</name>
</gene>
<evidence type="ECO:0008006" key="3">
    <source>
        <dbReference type="Google" id="ProtNLM"/>
    </source>
</evidence>
<evidence type="ECO:0000313" key="1">
    <source>
        <dbReference type="EMBL" id="OCJ39072.1"/>
    </source>
</evidence>
<proteinExistence type="predicted"/>
<name>A0AB36ERY2_AGRTU</name>
<protein>
    <recommendedName>
        <fullName evidence="3">LysR family transcriptional regulator</fullName>
    </recommendedName>
</protein>
<sequence length="64" mass="6677">MGLQPAAPEAAVWRRADRAVALLPDVVMHPHIALPIGLRPRPTGQRGAALSLLLPAATGGRAPR</sequence>
<dbReference type="AlphaFoldDB" id="A0AB36ERY2"/>
<accession>A0AB36ERY2</accession>
<comment type="caution">
    <text evidence="1">The sequence shown here is derived from an EMBL/GenBank/DDBJ whole genome shotgun (WGS) entry which is preliminary data.</text>
</comment>